<dbReference type="OrthoDB" id="5740731at2"/>
<keyword evidence="1" id="KW-0175">Coiled coil</keyword>
<proteinExistence type="predicted"/>
<name>K4KKW2_SIMAS</name>
<evidence type="ECO:0000313" key="3">
    <source>
        <dbReference type="Proteomes" id="UP000000466"/>
    </source>
</evidence>
<organism evidence="2 3">
    <name type="scientific">Simiduia agarivorans (strain DSM 21679 / JCM 13881 / BCRC 17597 / SA1)</name>
    <dbReference type="NCBI Taxonomy" id="1117647"/>
    <lineage>
        <taxon>Bacteria</taxon>
        <taxon>Pseudomonadati</taxon>
        <taxon>Pseudomonadota</taxon>
        <taxon>Gammaproteobacteria</taxon>
        <taxon>Cellvibrionales</taxon>
        <taxon>Cellvibrionaceae</taxon>
        <taxon>Simiduia</taxon>
    </lineage>
</organism>
<evidence type="ECO:0000256" key="1">
    <source>
        <dbReference type="SAM" id="Coils"/>
    </source>
</evidence>
<accession>K4KKW2</accession>
<dbReference type="RefSeq" id="WP_015047952.1">
    <property type="nucleotide sequence ID" value="NC_018868.3"/>
</dbReference>
<feature type="coiled-coil region" evidence="1">
    <location>
        <begin position="19"/>
        <end position="46"/>
    </location>
</feature>
<dbReference type="Proteomes" id="UP000000466">
    <property type="component" value="Chromosome"/>
</dbReference>
<dbReference type="KEGG" id="saga:M5M_13225"/>
<keyword evidence="3" id="KW-1185">Reference proteome</keyword>
<evidence type="ECO:0000313" key="2">
    <source>
        <dbReference type="EMBL" id="AFU99789.1"/>
    </source>
</evidence>
<sequence>MAKAIVAKLPKECHIGVRYNRTQKLKEKLIREITGFQRQLEALRLQSGPVDFSMLQTYKEMIACRQQLLNGLPKESNY</sequence>
<dbReference type="STRING" id="1117647.M5M_13225"/>
<gene>
    <name evidence="2" type="ordered locus">M5M_13225</name>
</gene>
<dbReference type="EMBL" id="CP003746">
    <property type="protein sequence ID" value="AFU99789.1"/>
    <property type="molecule type" value="Genomic_DNA"/>
</dbReference>
<dbReference type="HOGENOM" id="CLU_197605_0_0_6"/>
<dbReference type="AlphaFoldDB" id="K4KKW2"/>
<reference evidence="2 3" key="1">
    <citation type="journal article" date="2013" name="Genome Announc.">
        <title>Complete genome sequence of Simiduia agarivorans SA1(T), a marine bacterium able to degrade a variety of polysaccharides.</title>
        <authorList>
            <person name="Lin S.Y."/>
            <person name="Shieh W.Y."/>
            <person name="Chen J.S."/>
            <person name="Tang S.L."/>
        </authorList>
    </citation>
    <scope>NUCLEOTIDE SEQUENCE [LARGE SCALE GENOMIC DNA]</scope>
    <source>
        <strain evidence="3">DSM 21679 / JCM 13881 / BCRC 17597 / SA1</strain>
    </source>
</reference>
<protein>
    <submittedName>
        <fullName evidence="2">Uncharacterized protein</fullName>
    </submittedName>
</protein>